<accession>A0A380PQB6</accession>
<dbReference type="InterPro" id="IPR016186">
    <property type="entry name" value="C-type_lectin-like/link_sf"/>
</dbReference>
<dbReference type="SUPFAM" id="SSF56436">
    <property type="entry name" value="C-type lectin-like"/>
    <property type="match status" value="1"/>
</dbReference>
<dbReference type="InterPro" id="IPR016187">
    <property type="entry name" value="CTDL_fold"/>
</dbReference>
<evidence type="ECO:0000259" key="3">
    <source>
        <dbReference type="PROSITE" id="PS51127"/>
    </source>
</evidence>
<dbReference type="OrthoDB" id="7065811at2"/>
<feature type="domain" description="Big-1" evidence="3">
    <location>
        <begin position="145"/>
        <end position="234"/>
    </location>
</feature>
<dbReference type="Gene3D" id="2.60.40.10">
    <property type="entry name" value="Immunoglobulins"/>
    <property type="match status" value="2"/>
</dbReference>
<dbReference type="AlphaFoldDB" id="A0A380PQB6"/>
<proteinExistence type="inferred from homology"/>
<dbReference type="GO" id="GO:0009279">
    <property type="term" value="C:cell outer membrane"/>
    <property type="evidence" value="ECO:0007669"/>
    <property type="project" value="TreeGrafter"/>
</dbReference>
<gene>
    <name evidence="4" type="ORF">NCTC11470_00834</name>
</gene>
<evidence type="ECO:0000256" key="1">
    <source>
        <dbReference type="ARBA" id="ARBA00010116"/>
    </source>
</evidence>
<reference evidence="4 5" key="1">
    <citation type="submission" date="2018-06" db="EMBL/GenBank/DDBJ databases">
        <authorList>
            <consortium name="Pathogen Informatics"/>
            <person name="Doyle S."/>
        </authorList>
    </citation>
    <scope>NUCLEOTIDE SEQUENCE [LARGE SCALE GENOMIC DNA]</scope>
    <source>
        <strain evidence="4 5">NCTC11470</strain>
    </source>
</reference>
<evidence type="ECO:0000313" key="5">
    <source>
        <dbReference type="Proteomes" id="UP000254835"/>
    </source>
</evidence>
<dbReference type="PANTHER" id="PTHR39576">
    <property type="entry name" value="ATTACHING AND EFFACING PROTEIN HOMOLOG-RELATED-RELATED"/>
    <property type="match status" value="1"/>
</dbReference>
<dbReference type="InterPro" id="IPR051715">
    <property type="entry name" value="Intimin-Invasin_domain"/>
</dbReference>
<dbReference type="InterPro" id="IPR013783">
    <property type="entry name" value="Ig-like_fold"/>
</dbReference>
<dbReference type="Gene3D" id="3.10.100.10">
    <property type="entry name" value="Mannose-Binding Protein A, subunit A"/>
    <property type="match status" value="1"/>
</dbReference>
<dbReference type="EMBL" id="UHJA01000001">
    <property type="protein sequence ID" value="SUP75815.1"/>
    <property type="molecule type" value="Genomic_DNA"/>
</dbReference>
<dbReference type="Pfam" id="PF21764">
    <property type="entry name" value="Invasin_D4"/>
    <property type="match status" value="1"/>
</dbReference>
<dbReference type="PROSITE" id="PS51127">
    <property type="entry name" value="BIG1"/>
    <property type="match status" value="2"/>
</dbReference>
<dbReference type="SUPFAM" id="SSF49373">
    <property type="entry name" value="Invasin/intimin cell-adhesion fragments"/>
    <property type="match status" value="3"/>
</dbReference>
<dbReference type="Gene3D" id="2.60.40.2700">
    <property type="match status" value="1"/>
</dbReference>
<dbReference type="SMART" id="SM00634">
    <property type="entry name" value="BID_1"/>
    <property type="match status" value="2"/>
</dbReference>
<keyword evidence="2" id="KW-0732">Signal</keyword>
<evidence type="ECO:0000313" key="4">
    <source>
        <dbReference type="EMBL" id="SUP75815.1"/>
    </source>
</evidence>
<dbReference type="InterPro" id="IPR008964">
    <property type="entry name" value="Invasin/intimin_cell_adhesion"/>
</dbReference>
<feature type="chain" id="PRO_5016854818" evidence="2">
    <location>
        <begin position="30"/>
        <end position="538"/>
    </location>
</feature>
<organism evidence="4 5">
    <name type="scientific">Yersinia frederiksenii</name>
    <dbReference type="NCBI Taxonomy" id="29484"/>
    <lineage>
        <taxon>Bacteria</taxon>
        <taxon>Pseudomonadati</taxon>
        <taxon>Pseudomonadota</taxon>
        <taxon>Gammaproteobacteria</taxon>
        <taxon>Enterobacterales</taxon>
        <taxon>Yersiniaceae</taxon>
        <taxon>Yersinia</taxon>
    </lineage>
</organism>
<comment type="similarity">
    <text evidence="1">Belongs to the intimin/invasin family.</text>
</comment>
<protein>
    <submittedName>
        <fullName evidence="4">Invasin</fullName>
    </submittedName>
</protein>
<feature type="domain" description="Big-1" evidence="3">
    <location>
        <begin position="240"/>
        <end position="331"/>
    </location>
</feature>
<dbReference type="InterPro" id="IPR048658">
    <property type="entry name" value="Invasin_D4"/>
</dbReference>
<name>A0A380PQB6_YERFR</name>
<sequence>MLHCYGNFNGFSFIIILVLIIVMSHTVQAVQQSTTPTNGRAPTTTLSVNNTQPQVGDVITVTSAFNDADGDAEHGTTYQWMLDGAAISGATSPSYTLSLSDILTGSELNVVVTPQTDPNITIPSEGLPVQLPTAINIRWQQMIANLEWIDSPLGVVADGQAVNTIRATIQYLDGSPAAGVTVLFDADNMGKVSATAQTGVDGVAKAYVTNTLAGITQVTASIDNDTQSISTLFVAGSADAVYAKVTQNNALANGIDYNKVLVKVEDKHGNYVVGETVNFTATNGVTLLAVSGQTDSNGEVAIALTSDLAVSSEVTTTASTGVSDTATVEFFDEIHLTHILVNGVSFSVSDGFPGTGFVGAEFQLVVGENPVENSAYHWHADQSWVSVDGSGNVRFNQEPTSANNRVTITAEHQDNGSSLTYQFAVNRWFRNNSSAIMPYSDSAAWCSSQGNGYTIPGYSQMTDRTPTLQTGASRYANGRLWNEWGVMSRYANGWFAGNYWASELTSDGNARHYAYLGNGNLFSFPLDGSTYVTCSTNL</sequence>
<evidence type="ECO:0000256" key="2">
    <source>
        <dbReference type="SAM" id="SignalP"/>
    </source>
</evidence>
<dbReference type="Pfam" id="PF02369">
    <property type="entry name" value="Big_1"/>
    <property type="match status" value="2"/>
</dbReference>
<dbReference type="Gene3D" id="2.60.40.1080">
    <property type="match status" value="1"/>
</dbReference>
<feature type="signal peptide" evidence="2">
    <location>
        <begin position="1"/>
        <end position="29"/>
    </location>
</feature>
<dbReference type="InterPro" id="IPR003344">
    <property type="entry name" value="Big_1_dom"/>
</dbReference>
<dbReference type="PANTHER" id="PTHR39576:SF2">
    <property type="entry name" value="ATTACHING AND EFFACING PROTEIN HOMOLOG-RELATED"/>
    <property type="match status" value="1"/>
</dbReference>
<dbReference type="Proteomes" id="UP000254835">
    <property type="component" value="Unassembled WGS sequence"/>
</dbReference>